<accession>A0ABQ4S2V2</accession>
<evidence type="ECO:0000313" key="2">
    <source>
        <dbReference type="Proteomes" id="UP001055125"/>
    </source>
</evidence>
<keyword evidence="2" id="KW-1185">Reference proteome</keyword>
<reference evidence="1" key="2">
    <citation type="submission" date="2021-08" db="EMBL/GenBank/DDBJ databases">
        <authorList>
            <person name="Tani A."/>
            <person name="Ola A."/>
            <person name="Ogura Y."/>
            <person name="Katsura K."/>
            <person name="Hayashi T."/>
        </authorList>
    </citation>
    <scope>NUCLEOTIDE SEQUENCE</scope>
    <source>
        <strain evidence="1">DSM 19015</strain>
    </source>
</reference>
<dbReference type="EMBL" id="BPQP01000068">
    <property type="protein sequence ID" value="GJD96778.1"/>
    <property type="molecule type" value="Genomic_DNA"/>
</dbReference>
<name>A0ABQ4S2V2_9HYPH</name>
<organism evidence="1 2">
    <name type="scientific">Methylobacterium iners</name>
    <dbReference type="NCBI Taxonomy" id="418707"/>
    <lineage>
        <taxon>Bacteria</taxon>
        <taxon>Pseudomonadati</taxon>
        <taxon>Pseudomonadota</taxon>
        <taxon>Alphaproteobacteria</taxon>
        <taxon>Hyphomicrobiales</taxon>
        <taxon>Methylobacteriaceae</taxon>
        <taxon>Methylobacterium</taxon>
    </lineage>
</organism>
<evidence type="ECO:0000313" key="1">
    <source>
        <dbReference type="EMBL" id="GJD96778.1"/>
    </source>
</evidence>
<gene>
    <name evidence="1" type="ORF">OCOJLMKI_4003</name>
</gene>
<dbReference type="Proteomes" id="UP001055125">
    <property type="component" value="Unassembled WGS sequence"/>
</dbReference>
<reference evidence="1" key="1">
    <citation type="journal article" date="2021" name="Front. Microbiol.">
        <title>Comprehensive Comparative Genomics and Phenotyping of Methylobacterium Species.</title>
        <authorList>
            <person name="Alessa O."/>
            <person name="Ogura Y."/>
            <person name="Fujitani Y."/>
            <person name="Takami H."/>
            <person name="Hayashi T."/>
            <person name="Sahin N."/>
            <person name="Tani A."/>
        </authorList>
    </citation>
    <scope>NUCLEOTIDE SEQUENCE</scope>
    <source>
        <strain evidence="1">DSM 19015</strain>
    </source>
</reference>
<comment type="caution">
    <text evidence="1">The sequence shown here is derived from an EMBL/GenBank/DDBJ whole genome shotgun (WGS) entry which is preliminary data.</text>
</comment>
<sequence length="75" mass="8052">MAGDASGEGEDSRDAEPPRYRVLILSQEGQPVEIIGFTAYGDDAASAIAKSMVDGHAIELWCARRLVGRFEPEGD</sequence>
<protein>
    <submittedName>
        <fullName evidence="1">Uncharacterized protein</fullName>
    </submittedName>
</protein>
<dbReference type="RefSeq" id="WP_238245870.1">
    <property type="nucleotide sequence ID" value="NZ_BPQP01000068.1"/>
</dbReference>
<proteinExistence type="predicted"/>